<dbReference type="PROSITE" id="PS50221">
    <property type="entry name" value="GAIN_B"/>
    <property type="match status" value="1"/>
</dbReference>
<dbReference type="Gene3D" id="2.60.220.50">
    <property type="match status" value="1"/>
</dbReference>
<dbReference type="Pfam" id="PF22261">
    <property type="entry name" value="GPR128_GAIN_subdom_B"/>
    <property type="match status" value="1"/>
</dbReference>
<keyword evidence="7 15" id="KW-0472">Membrane</keyword>
<keyword evidence="3 15" id="KW-0812">Transmembrane</keyword>
<sequence>MPFCFSFDPKARLGTVFGILTTIILGLSIWKIVCFLNTEEQDNAPHWYCRNGGSWEEEKCKCPKEWTGERCEKVNFCRQSFIDGLNFSRITAGNSGYSVQMCENGSANVGSPKAVRACIITENQTLKLGNVSVLDCSQNLLLLQENTSGELLWNMSMSTQVLTFNSSALSQEEINSATIIVEHIFTSENAVAEAKETAVTTVSQLLNASKTAFERSENESFQSLIKGLSEYSLDLEKDEAVVQPNIAVQSVKMPWSDSNVLLNVGKNRFQNTLSLNTSADSLMPSHSTDLQVLISVAKKHEKTSHKVGFVLYENDKLFQANNLPEELNYNKRVISAADQRKNATVEMVIKPQFNKRMFQLNNYACVFWNLTTNVWETRGCEKRSVHEGFLQCYCNHTTNFAILMNFKKNYHYPKALDILSHIGSGLSICSLVFTIIFKIVTRKTRKTSVTWVFVSLCMSMLIFNLLFLFGIENSNKDLANVAESSKIFQRNKANEPINEDIQDPENAVCTVVAALLHYFLLVTFMWTGLNAVQLYFLLLRTIKPLPSHFTQILSLIAWGVPAIVVAITLGIAYSGDKGGALYYRKEEFCWLAGIEDGPPGEKNRLGIRSPMLWSFLLPVTIILINNTVIFIIITVNVLWKENHNLTKTYKASAMKKALRTLSVAMIFGITWILGYLMMVANDGMTTVFSYAFCIFNTTQGLQIFVFHTVKTKIFQDKASELFKTVSACTMKLRSLSWTEQLHLKVKSYDIVKAFSSRKYRFRTFTSSPTTEESVLSGNYLSFSS</sequence>
<feature type="domain" description="G-protein coupled receptors family 1 profile" evidence="18">
    <location>
        <begin position="431"/>
        <end position="672"/>
    </location>
</feature>
<evidence type="ECO:0000256" key="1">
    <source>
        <dbReference type="ARBA" id="ARBA00004141"/>
    </source>
</evidence>
<dbReference type="GO" id="GO:0007166">
    <property type="term" value="P:cell surface receptor signaling pathway"/>
    <property type="evidence" value="ECO:0007669"/>
    <property type="project" value="InterPro"/>
</dbReference>
<evidence type="ECO:0000259" key="18">
    <source>
        <dbReference type="PROSITE" id="PS50262"/>
    </source>
</evidence>
<dbReference type="GO" id="GO:0004930">
    <property type="term" value="F:G protein-coupled receptor activity"/>
    <property type="evidence" value="ECO:0000318"/>
    <property type="project" value="GO_Central"/>
</dbReference>
<evidence type="ECO:0000256" key="9">
    <source>
        <dbReference type="ARBA" id="ARBA00023170"/>
    </source>
</evidence>
<dbReference type="Pfam" id="PF01825">
    <property type="entry name" value="GPS"/>
    <property type="match status" value="1"/>
</dbReference>
<feature type="transmembrane region" description="Helical" evidence="15">
    <location>
        <begin position="612"/>
        <end position="639"/>
    </location>
</feature>
<evidence type="ECO:0000256" key="7">
    <source>
        <dbReference type="ARBA" id="ARBA00023136"/>
    </source>
</evidence>
<comment type="similarity">
    <text evidence="2">Belongs to the G-protein coupled receptor 2 family. Adhesion G-protein coupled receptor (ADGR) subfamily.</text>
</comment>
<dbReference type="GO" id="GO:0005886">
    <property type="term" value="C:plasma membrane"/>
    <property type="evidence" value="ECO:0000318"/>
    <property type="project" value="GO_Central"/>
</dbReference>
<dbReference type="InterPro" id="IPR057244">
    <property type="entry name" value="GAIN_B"/>
</dbReference>
<dbReference type="AlphaFoldDB" id="F7CIA1"/>
<dbReference type="GeneTree" id="ENSGT00940000159169"/>
<keyword evidence="10" id="KW-0325">Glycoprotein</keyword>
<dbReference type="eggNOG" id="KOG4193">
    <property type="taxonomic scope" value="Eukaryota"/>
</dbReference>
<proteinExistence type="inferred from homology"/>
<dbReference type="GO" id="GO:0007186">
    <property type="term" value="P:G protein-coupled receptor signaling pathway"/>
    <property type="evidence" value="ECO:0000318"/>
    <property type="project" value="GO_Central"/>
</dbReference>
<keyword evidence="11" id="KW-0807">Transducer</keyword>
<evidence type="ECO:0000256" key="2">
    <source>
        <dbReference type="ARBA" id="ARBA00007343"/>
    </source>
</evidence>
<dbReference type="InterPro" id="IPR017452">
    <property type="entry name" value="GPCR_Rhodpsn_7TM"/>
</dbReference>
<dbReference type="Pfam" id="PF22259">
    <property type="entry name" value="GPR128_GAIN_subdomA"/>
    <property type="match status" value="1"/>
</dbReference>
<evidence type="ECO:0000256" key="3">
    <source>
        <dbReference type="ARBA" id="ARBA00022692"/>
    </source>
</evidence>
<evidence type="ECO:0000256" key="14">
    <source>
        <dbReference type="ARBA" id="ARBA00082038"/>
    </source>
</evidence>
<dbReference type="InterPro" id="IPR053984">
    <property type="entry name" value="GPR128_N"/>
</dbReference>
<comment type="function">
    <text evidence="12">Orphan receptor.</text>
</comment>
<feature type="transmembrane region" description="Helical" evidence="15">
    <location>
        <begin position="449"/>
        <end position="471"/>
    </location>
</feature>
<dbReference type="Pfam" id="PF00002">
    <property type="entry name" value="7tm_2"/>
    <property type="match status" value="1"/>
</dbReference>
<evidence type="ECO:0000256" key="6">
    <source>
        <dbReference type="ARBA" id="ARBA00023040"/>
    </source>
</evidence>
<evidence type="ECO:0000256" key="13">
    <source>
        <dbReference type="ARBA" id="ARBA00069924"/>
    </source>
</evidence>
<dbReference type="OMA" id="DHITCRS"/>
<dbReference type="FunCoup" id="F7CIA1">
    <property type="interactions" value="5"/>
</dbReference>
<evidence type="ECO:0000259" key="17">
    <source>
        <dbReference type="PROSITE" id="PS50261"/>
    </source>
</evidence>
<evidence type="ECO:0000256" key="4">
    <source>
        <dbReference type="ARBA" id="ARBA00022729"/>
    </source>
</evidence>
<evidence type="ECO:0000259" key="16">
    <source>
        <dbReference type="PROSITE" id="PS50221"/>
    </source>
</evidence>
<dbReference type="InterPro" id="IPR053986">
    <property type="entry name" value="GPR128_GAIN_subdom_B"/>
</dbReference>
<dbReference type="InParanoid" id="F7CIA1"/>
<evidence type="ECO:0000256" key="15">
    <source>
        <dbReference type="SAM" id="Phobius"/>
    </source>
</evidence>
<comment type="subcellular location">
    <subcellularLocation>
        <location evidence="1">Membrane</location>
        <topology evidence="1">Multi-pass membrane protein</topology>
    </subcellularLocation>
</comment>
<dbReference type="InterPro" id="IPR053985">
    <property type="entry name" value="GPR128_GAIN_subdom_A"/>
</dbReference>
<dbReference type="FunFam" id="1.20.1070.10:FF:000256">
    <property type="entry name" value="Adhesion G protein-coupled receptor G7"/>
    <property type="match status" value="1"/>
</dbReference>
<dbReference type="FunFam" id="2.60.220.50:FF:000025">
    <property type="entry name" value="Adhesion G protein-coupled receptor G7"/>
    <property type="match status" value="1"/>
</dbReference>
<dbReference type="InterPro" id="IPR047938">
    <property type="entry name" value="GPR128_7tmB2"/>
</dbReference>
<dbReference type="PRINTS" id="PR00249">
    <property type="entry name" value="GPCRSECRETIN"/>
</dbReference>
<feature type="transmembrane region" description="Helical" evidence="15">
    <location>
        <begin position="551"/>
        <end position="573"/>
    </location>
</feature>
<dbReference type="InterPro" id="IPR000203">
    <property type="entry name" value="GPS"/>
</dbReference>
<keyword evidence="20" id="KW-1185">Reference proteome</keyword>
<feature type="domain" description="GAIN-B" evidence="16">
    <location>
        <begin position="269"/>
        <end position="410"/>
    </location>
</feature>
<feature type="transmembrane region" description="Helical" evidence="15">
    <location>
        <begin position="660"/>
        <end position="681"/>
    </location>
</feature>
<dbReference type="CDD" id="cd15257">
    <property type="entry name" value="7tmB2_GPR128"/>
    <property type="match status" value="1"/>
</dbReference>
<feature type="transmembrane region" description="Helical" evidence="15">
    <location>
        <begin position="515"/>
        <end position="539"/>
    </location>
</feature>
<keyword evidence="8" id="KW-1015">Disulfide bond</keyword>
<accession>F7CIA1</accession>
<protein>
    <recommendedName>
        <fullName evidence="13">Adhesion G-protein coupled receptor G7</fullName>
    </recommendedName>
    <alternativeName>
        <fullName evidence="14">G-protein coupled receptor 128</fullName>
    </alternativeName>
</protein>
<keyword evidence="5 15" id="KW-1133">Transmembrane helix</keyword>
<feature type="transmembrane region" description="Helical" evidence="15">
    <location>
        <begin position="12"/>
        <end position="33"/>
    </location>
</feature>
<keyword evidence="4" id="KW-0732">Signal</keyword>
<dbReference type="InterPro" id="IPR017981">
    <property type="entry name" value="GPCR_2-like_7TM"/>
</dbReference>
<dbReference type="PANTHER" id="PTHR47767">
    <property type="entry name" value="ADHESION G PROTEIN-COUPLED RECEPTOR G7"/>
    <property type="match status" value="1"/>
</dbReference>
<feature type="transmembrane region" description="Helical" evidence="15">
    <location>
        <begin position="418"/>
        <end position="437"/>
    </location>
</feature>
<evidence type="ECO:0000256" key="11">
    <source>
        <dbReference type="ARBA" id="ARBA00023224"/>
    </source>
</evidence>
<gene>
    <name evidence="19" type="primary">LOC100089602</name>
</gene>
<dbReference type="InterPro" id="IPR046338">
    <property type="entry name" value="GAIN_dom_sf"/>
</dbReference>
<reference evidence="19" key="3">
    <citation type="submission" date="2025-09" db="UniProtKB">
        <authorList>
            <consortium name="Ensembl"/>
        </authorList>
    </citation>
    <scope>IDENTIFICATION</scope>
    <source>
        <strain evidence="19">Glennie</strain>
    </source>
</reference>
<dbReference type="Ensembl" id="ENSOANT00000011980.2">
    <property type="protein sequence ID" value="ENSOANP00000011978.2"/>
    <property type="gene ID" value="ENSOANG00000007519.3"/>
</dbReference>
<evidence type="ECO:0000256" key="5">
    <source>
        <dbReference type="ARBA" id="ARBA00022989"/>
    </source>
</evidence>
<dbReference type="SUPFAM" id="SSF81321">
    <property type="entry name" value="Family A G protein-coupled receptor-like"/>
    <property type="match status" value="1"/>
</dbReference>
<keyword evidence="9" id="KW-0675">Receptor</keyword>
<dbReference type="SMART" id="SM00303">
    <property type="entry name" value="GPS"/>
    <property type="match status" value="1"/>
</dbReference>
<keyword evidence="6" id="KW-0297">G-protein coupled receptor</keyword>
<reference evidence="19 20" key="1">
    <citation type="journal article" date="2008" name="Nature">
        <title>Genome analysis of the platypus reveals unique signatures of evolution.</title>
        <authorList>
            <person name="Warren W.C."/>
            <person name="Hillier L.W."/>
            <person name="Marshall Graves J.A."/>
            <person name="Birney E."/>
            <person name="Ponting C.P."/>
            <person name="Grutzner F."/>
            <person name="Belov K."/>
            <person name="Miller W."/>
            <person name="Clarke L."/>
            <person name="Chinwalla A.T."/>
            <person name="Yang S.P."/>
            <person name="Heger A."/>
            <person name="Locke D.P."/>
            <person name="Miethke P."/>
            <person name="Waters P.D."/>
            <person name="Veyrunes F."/>
            <person name="Fulton L."/>
            <person name="Fulton B."/>
            <person name="Graves T."/>
            <person name="Wallis J."/>
            <person name="Puente X.S."/>
            <person name="Lopez-Otin C."/>
            <person name="Ordonez G.R."/>
            <person name="Eichler E.E."/>
            <person name="Chen L."/>
            <person name="Cheng Z."/>
            <person name="Deakin J.E."/>
            <person name="Alsop A."/>
            <person name="Thompson K."/>
            <person name="Kirby P."/>
            <person name="Papenfuss A.T."/>
            <person name="Wakefield M.J."/>
            <person name="Olender T."/>
            <person name="Lancet D."/>
            <person name="Huttley G.A."/>
            <person name="Smit A.F."/>
            <person name="Pask A."/>
            <person name="Temple-Smith P."/>
            <person name="Batzer M.A."/>
            <person name="Walker J.A."/>
            <person name="Konkel M.K."/>
            <person name="Harris R.S."/>
            <person name="Whittington C.M."/>
            <person name="Wong E.S."/>
            <person name="Gemmell N.J."/>
            <person name="Buschiazzo E."/>
            <person name="Vargas Jentzsch I.M."/>
            <person name="Merkel A."/>
            <person name="Schmitz J."/>
            <person name="Zemann A."/>
            <person name="Churakov G."/>
            <person name="Kriegs J.O."/>
            <person name="Brosius J."/>
            <person name="Murchison E.P."/>
            <person name="Sachidanandam R."/>
            <person name="Smith C."/>
            <person name="Hannon G.J."/>
            <person name="Tsend-Ayush E."/>
            <person name="McMillan D."/>
            <person name="Attenborough R."/>
            <person name="Rens W."/>
            <person name="Ferguson-Smith M."/>
            <person name="Lefevre C.M."/>
            <person name="Sharp J.A."/>
            <person name="Nicholas K.R."/>
            <person name="Ray D.A."/>
            <person name="Kube M."/>
            <person name="Reinhardt R."/>
            <person name="Pringle T.H."/>
            <person name="Taylor J."/>
            <person name="Jones R.C."/>
            <person name="Nixon B."/>
            <person name="Dacheux J.L."/>
            <person name="Niwa H."/>
            <person name="Sekita Y."/>
            <person name="Huang X."/>
            <person name="Stark A."/>
            <person name="Kheradpour P."/>
            <person name="Kellis M."/>
            <person name="Flicek P."/>
            <person name="Chen Y."/>
            <person name="Webber C."/>
            <person name="Hardison R."/>
            <person name="Nelson J."/>
            <person name="Hallsworth-Pepin K."/>
            <person name="Delehaunty K."/>
            <person name="Markovic C."/>
            <person name="Minx P."/>
            <person name="Feng Y."/>
            <person name="Kremitzki C."/>
            <person name="Mitreva M."/>
            <person name="Glasscock J."/>
            <person name="Wylie T."/>
            <person name="Wohldmann P."/>
            <person name="Thiru P."/>
            <person name="Nhan M.N."/>
            <person name="Pohl C.S."/>
            <person name="Smith S.M."/>
            <person name="Hou S."/>
            <person name="Nefedov M."/>
            <person name="de Jong P.J."/>
            <person name="Renfree M.B."/>
            <person name="Mardis E.R."/>
            <person name="Wilson R.K."/>
        </authorList>
    </citation>
    <scope>NUCLEOTIDE SEQUENCE [LARGE SCALE GENOMIC DNA]</scope>
    <source>
        <strain evidence="19 20">Glennie</strain>
    </source>
</reference>
<dbReference type="Proteomes" id="UP000002279">
    <property type="component" value="Chromosome 17"/>
</dbReference>
<evidence type="ECO:0000313" key="19">
    <source>
        <dbReference type="Ensembl" id="ENSOANP00000011978.2"/>
    </source>
</evidence>
<dbReference type="InterPro" id="IPR053066">
    <property type="entry name" value="ADGR_G7"/>
</dbReference>
<dbReference type="STRING" id="9258.ENSOANP00000011978"/>
<feature type="transmembrane region" description="Helical" evidence="15">
    <location>
        <begin position="687"/>
        <end position="709"/>
    </location>
</feature>
<dbReference type="Bgee" id="ENSOANG00000007519">
    <property type="expression patterns" value="Expressed in fibroblast and 3 other cell types or tissues"/>
</dbReference>
<dbReference type="PROSITE" id="PS50261">
    <property type="entry name" value="G_PROTEIN_RECEP_F2_4"/>
    <property type="match status" value="1"/>
</dbReference>
<dbReference type="PROSITE" id="PS50262">
    <property type="entry name" value="G_PROTEIN_RECEP_F1_2"/>
    <property type="match status" value="1"/>
</dbReference>
<evidence type="ECO:0000256" key="8">
    <source>
        <dbReference type="ARBA" id="ARBA00023157"/>
    </source>
</evidence>
<dbReference type="InterPro" id="IPR000832">
    <property type="entry name" value="GPCR_2_secretin-like"/>
</dbReference>
<dbReference type="PANTHER" id="PTHR47767:SF1">
    <property type="entry name" value="ADHESION G PROTEIN-COUPLED RECEPTOR G7"/>
    <property type="match status" value="1"/>
</dbReference>
<evidence type="ECO:0000256" key="12">
    <source>
        <dbReference type="ARBA" id="ARBA00035627"/>
    </source>
</evidence>
<dbReference type="HOGENOM" id="CLU_370321_0_0_1"/>
<dbReference type="Gene3D" id="1.20.1070.10">
    <property type="entry name" value="Rhodopsin 7-helix transmembrane proteins"/>
    <property type="match status" value="1"/>
</dbReference>
<evidence type="ECO:0000256" key="10">
    <source>
        <dbReference type="ARBA" id="ARBA00023180"/>
    </source>
</evidence>
<dbReference type="Pfam" id="PF22257">
    <property type="entry name" value="GPR128_N"/>
    <property type="match status" value="1"/>
</dbReference>
<name>F7CIA1_ORNAN</name>
<reference evidence="19" key="2">
    <citation type="submission" date="2025-08" db="UniProtKB">
        <authorList>
            <consortium name="Ensembl"/>
        </authorList>
    </citation>
    <scope>IDENTIFICATION</scope>
    <source>
        <strain evidence="19">Glennie</strain>
    </source>
</reference>
<feature type="domain" description="G-protein coupled receptors family 2 profile 2" evidence="17">
    <location>
        <begin position="416"/>
        <end position="711"/>
    </location>
</feature>
<evidence type="ECO:0000313" key="20">
    <source>
        <dbReference type="Proteomes" id="UP000002279"/>
    </source>
</evidence>
<organism evidence="19 20">
    <name type="scientific">Ornithorhynchus anatinus</name>
    <name type="common">Duckbill platypus</name>
    <dbReference type="NCBI Taxonomy" id="9258"/>
    <lineage>
        <taxon>Eukaryota</taxon>
        <taxon>Metazoa</taxon>
        <taxon>Chordata</taxon>
        <taxon>Craniata</taxon>
        <taxon>Vertebrata</taxon>
        <taxon>Euteleostomi</taxon>
        <taxon>Mammalia</taxon>
        <taxon>Monotremata</taxon>
        <taxon>Ornithorhynchidae</taxon>
        <taxon>Ornithorhynchus</taxon>
    </lineage>
</organism>